<gene>
    <name evidence="1" type="ORF">QQF64_017823</name>
</gene>
<proteinExistence type="predicted"/>
<keyword evidence="2" id="KW-1185">Reference proteome</keyword>
<protein>
    <submittedName>
        <fullName evidence="1">Uncharacterized protein</fullName>
    </submittedName>
</protein>
<sequence>MKTHQLFLHETDLHILLCSSILLRPLPNPRLAAYQLFRFWEAPSRLKKFILPVMRGEESSVQKWFLNAAEERLGMTLYGLCSHPLDHSDHLCLADQTTFMNAYIPYVTPVSF</sequence>
<name>A0ABR3LJQ7_9TELE</name>
<dbReference type="Proteomes" id="UP001558613">
    <property type="component" value="Unassembled WGS sequence"/>
</dbReference>
<reference evidence="1 2" key="1">
    <citation type="submission" date="2023-09" db="EMBL/GenBank/DDBJ databases">
        <authorList>
            <person name="Wang M."/>
        </authorList>
    </citation>
    <scope>NUCLEOTIDE SEQUENCE [LARGE SCALE GENOMIC DNA]</scope>
    <source>
        <strain evidence="1">GT-2023</strain>
        <tissue evidence="1">Liver</tissue>
    </source>
</reference>
<organism evidence="1 2">
    <name type="scientific">Cirrhinus molitorella</name>
    <name type="common">mud carp</name>
    <dbReference type="NCBI Taxonomy" id="172907"/>
    <lineage>
        <taxon>Eukaryota</taxon>
        <taxon>Metazoa</taxon>
        <taxon>Chordata</taxon>
        <taxon>Craniata</taxon>
        <taxon>Vertebrata</taxon>
        <taxon>Euteleostomi</taxon>
        <taxon>Actinopterygii</taxon>
        <taxon>Neopterygii</taxon>
        <taxon>Teleostei</taxon>
        <taxon>Ostariophysi</taxon>
        <taxon>Cypriniformes</taxon>
        <taxon>Cyprinidae</taxon>
        <taxon>Labeoninae</taxon>
        <taxon>Labeonini</taxon>
        <taxon>Cirrhinus</taxon>
    </lineage>
</organism>
<dbReference type="EMBL" id="JAYMGO010000021">
    <property type="protein sequence ID" value="KAL1253130.1"/>
    <property type="molecule type" value="Genomic_DNA"/>
</dbReference>
<accession>A0ABR3LJQ7</accession>
<evidence type="ECO:0000313" key="2">
    <source>
        <dbReference type="Proteomes" id="UP001558613"/>
    </source>
</evidence>
<evidence type="ECO:0000313" key="1">
    <source>
        <dbReference type="EMBL" id="KAL1253130.1"/>
    </source>
</evidence>
<comment type="caution">
    <text evidence="1">The sequence shown here is derived from an EMBL/GenBank/DDBJ whole genome shotgun (WGS) entry which is preliminary data.</text>
</comment>